<reference evidence="1" key="1">
    <citation type="submission" date="2018-04" db="EMBL/GenBank/DDBJ databases">
        <title>WGS assembly of Panicum hallii.</title>
        <authorList>
            <person name="Lovell J."/>
            <person name="Jenkins J."/>
            <person name="Lowry D."/>
            <person name="Mamidi S."/>
            <person name="Sreedasyam A."/>
            <person name="Weng X."/>
            <person name="Barry K."/>
            <person name="Bonette J."/>
            <person name="Campitelli B."/>
            <person name="Daum C."/>
            <person name="Gordon S."/>
            <person name="Gould B."/>
            <person name="Lipzen A."/>
            <person name="Macqueen A."/>
            <person name="Palacio-Mejia J."/>
            <person name="Plott C."/>
            <person name="Shakirov E."/>
            <person name="Shu S."/>
            <person name="Yoshinaga Y."/>
            <person name="Zane M."/>
            <person name="Rokhsar D."/>
            <person name="Grimwood J."/>
            <person name="Schmutz J."/>
            <person name="Juenger T."/>
        </authorList>
    </citation>
    <scope>NUCLEOTIDE SEQUENCE [LARGE SCALE GENOMIC DNA]</scope>
    <source>
        <strain evidence="1">FIL2</strain>
    </source>
</reference>
<organism evidence="1">
    <name type="scientific">Panicum hallii</name>
    <dbReference type="NCBI Taxonomy" id="206008"/>
    <lineage>
        <taxon>Eukaryota</taxon>
        <taxon>Viridiplantae</taxon>
        <taxon>Streptophyta</taxon>
        <taxon>Embryophyta</taxon>
        <taxon>Tracheophyta</taxon>
        <taxon>Spermatophyta</taxon>
        <taxon>Magnoliopsida</taxon>
        <taxon>Liliopsida</taxon>
        <taxon>Poales</taxon>
        <taxon>Poaceae</taxon>
        <taxon>PACMAD clade</taxon>
        <taxon>Panicoideae</taxon>
        <taxon>Panicodae</taxon>
        <taxon>Paniceae</taxon>
        <taxon>Panicinae</taxon>
        <taxon>Panicum</taxon>
        <taxon>Panicum sect. Panicum</taxon>
    </lineage>
</organism>
<proteinExistence type="predicted"/>
<accession>A0A2T8IJN2</accession>
<evidence type="ECO:0000313" key="1">
    <source>
        <dbReference type="EMBL" id="PVH37871.1"/>
    </source>
</evidence>
<sequence length="59" mass="6625">MAPLPVRRGGDGHHVVARFPQAPYRVLLESGIEIGKFSREQKDYVLTTKKGADEPCLCW</sequence>
<dbReference type="EMBL" id="CM008050">
    <property type="protein sequence ID" value="PVH37871.1"/>
    <property type="molecule type" value="Genomic_DNA"/>
</dbReference>
<dbReference type="Proteomes" id="UP000243499">
    <property type="component" value="Chromosome 5"/>
</dbReference>
<protein>
    <submittedName>
        <fullName evidence="1">Uncharacterized protein</fullName>
    </submittedName>
</protein>
<gene>
    <name evidence="1" type="ORF">PAHAL_5G108700</name>
</gene>
<dbReference type="Gramene" id="PVH37871">
    <property type="protein sequence ID" value="PVH37871"/>
    <property type="gene ID" value="PAHAL_5G108700"/>
</dbReference>
<dbReference type="AlphaFoldDB" id="A0A2T8IJN2"/>
<name>A0A2T8IJN2_9POAL</name>